<protein>
    <submittedName>
        <fullName evidence="1">Uncharacterized protein</fullName>
    </submittedName>
</protein>
<dbReference type="Proteomes" id="UP000034954">
    <property type="component" value="Unassembled WGS sequence"/>
</dbReference>
<proteinExistence type="predicted"/>
<name>A0A0M2UZ36_9BACT</name>
<keyword evidence="2" id="KW-1185">Reference proteome</keyword>
<accession>A0A0M2UZ36</accession>
<evidence type="ECO:0000313" key="1">
    <source>
        <dbReference type="EMBL" id="KKO20221.1"/>
    </source>
</evidence>
<organism evidence="1 2">
    <name type="scientific">Candidatus Brocadia fulgida</name>
    <dbReference type="NCBI Taxonomy" id="380242"/>
    <lineage>
        <taxon>Bacteria</taxon>
        <taxon>Pseudomonadati</taxon>
        <taxon>Planctomycetota</taxon>
        <taxon>Candidatus Brocadiia</taxon>
        <taxon>Candidatus Brocadiales</taxon>
        <taxon>Candidatus Brocadiaceae</taxon>
        <taxon>Candidatus Brocadia</taxon>
    </lineage>
</organism>
<sequence length="76" mass="8659">MISVKGIFDGKKVKFLEEVDINEPQEVIITFLGTSKDESLYQEIYKIAETSGSFDFLNAPEEDIYSDADLKVKYSK</sequence>
<reference evidence="1 2" key="1">
    <citation type="journal article" date="2013" name="BMC Microbiol.">
        <title>Identification of the type II cytochrome c maturation pathway in anammox bacteria by comparative genomics.</title>
        <authorList>
            <person name="Ferousi C."/>
            <person name="Speth D.R."/>
            <person name="Reimann J."/>
            <person name="Op den Camp H.J."/>
            <person name="Allen J.W."/>
            <person name="Keltjens J.T."/>
            <person name="Jetten M.S."/>
        </authorList>
    </citation>
    <scope>NUCLEOTIDE SEQUENCE [LARGE SCALE GENOMIC DNA]</scope>
    <source>
        <strain evidence="1">RU1</strain>
    </source>
</reference>
<dbReference type="EMBL" id="LAQJ01000121">
    <property type="protein sequence ID" value="KKO20221.1"/>
    <property type="molecule type" value="Genomic_DNA"/>
</dbReference>
<gene>
    <name evidence="1" type="ORF">BROFUL_01071</name>
</gene>
<dbReference type="AlphaFoldDB" id="A0A0M2UZ36"/>
<evidence type="ECO:0000313" key="2">
    <source>
        <dbReference type="Proteomes" id="UP000034954"/>
    </source>
</evidence>
<comment type="caution">
    <text evidence="1">The sequence shown here is derived from an EMBL/GenBank/DDBJ whole genome shotgun (WGS) entry which is preliminary data.</text>
</comment>